<dbReference type="Gene3D" id="2.40.160.130">
    <property type="entry name" value="Capsule assembly protein Wzi"/>
    <property type="match status" value="1"/>
</dbReference>
<keyword evidence="2" id="KW-1185">Reference proteome</keyword>
<evidence type="ECO:0008006" key="3">
    <source>
        <dbReference type="Google" id="ProtNLM"/>
    </source>
</evidence>
<evidence type="ECO:0000313" key="1">
    <source>
        <dbReference type="EMBL" id="NIJ51554.1"/>
    </source>
</evidence>
<comment type="caution">
    <text evidence="1">The sequence shown here is derived from an EMBL/GenBank/DDBJ whole genome shotgun (WGS) entry which is preliminary data.</text>
</comment>
<dbReference type="InterPro" id="IPR038636">
    <property type="entry name" value="Wzi_sf"/>
</dbReference>
<dbReference type="EMBL" id="JAASQJ010000001">
    <property type="protein sequence ID" value="NIJ51554.1"/>
    <property type="molecule type" value="Genomic_DNA"/>
</dbReference>
<sequence length="466" mass="52085">MSFLAFNVYAQDSTLYYNASVVAAGATEQTPFWEQANQNGSVPLDGKFVLGNLGVYKVYNPNNPRLFQWSAGLQAIGSYGKSTTNLFLSNAYVAAKIGIVEILAGQKSMVTGLMDTTLTSGSLSVAGNARPIPRVQISIPNYYPFYFSNGFVSFKFSYSDGYLGASSINYGSTIRIPRTYFHQKSMYLRFGNTSQRFKIYAGMNHQAMWGGEAQINPLYEFKPTKAYWYTIIGKTVDNRKVGNHFGTIDIGGEWKRKNWLYFLYRQNIYETGSLFKVINFEDGLNGLSIKRIGRLPDGSTYFAFQSFLIEVLGTQNQINSSPLGGLALFERGNYYNSYLYRRGWSYFGTGIGTPLIPASGNTRQDLPKSSSEFTNNNRLWAFHTGLTATWLNVRLGFKGTYSRNSGTFFNSYDKVKQQASVILSAEKSLKMMKGSAIFSSISSDVGDLYNHSFGLLIGFRKNGFID</sequence>
<dbReference type="Proteomes" id="UP001179181">
    <property type="component" value="Unassembled WGS sequence"/>
</dbReference>
<reference evidence="1 2" key="1">
    <citation type="submission" date="2020-03" db="EMBL/GenBank/DDBJ databases">
        <title>Genomic Encyclopedia of Type Strains, Phase IV (KMG-IV): sequencing the most valuable type-strain genomes for metagenomic binning, comparative biology and taxonomic classification.</title>
        <authorList>
            <person name="Goeker M."/>
        </authorList>
    </citation>
    <scope>NUCLEOTIDE SEQUENCE [LARGE SCALE GENOMIC DNA]</scope>
    <source>
        <strain evidence="1 2">DSM 102865</strain>
    </source>
</reference>
<protein>
    <recommendedName>
        <fullName evidence="3">Capsule assembly protein Wzi</fullName>
    </recommendedName>
</protein>
<accession>A0ABX0UHN9</accession>
<name>A0ABX0UHN9_9BACT</name>
<proteinExistence type="predicted"/>
<evidence type="ECO:0000313" key="2">
    <source>
        <dbReference type="Proteomes" id="UP001179181"/>
    </source>
</evidence>
<gene>
    <name evidence="1" type="ORF">FHS68_000710</name>
</gene>
<dbReference type="RefSeq" id="WP_229211756.1">
    <property type="nucleotide sequence ID" value="NZ_JAASQJ010000001.1"/>
</dbReference>
<organism evidence="1 2">
    <name type="scientific">Dyadobacter arcticus</name>
    <dbReference type="NCBI Taxonomy" id="1078754"/>
    <lineage>
        <taxon>Bacteria</taxon>
        <taxon>Pseudomonadati</taxon>
        <taxon>Bacteroidota</taxon>
        <taxon>Cytophagia</taxon>
        <taxon>Cytophagales</taxon>
        <taxon>Spirosomataceae</taxon>
        <taxon>Dyadobacter</taxon>
    </lineage>
</organism>